<dbReference type="InterPro" id="IPR006665">
    <property type="entry name" value="OmpA-like"/>
</dbReference>
<keyword evidence="5" id="KW-0732">Signal</keyword>
<evidence type="ECO:0000256" key="1">
    <source>
        <dbReference type="ARBA" id="ARBA00004442"/>
    </source>
</evidence>
<dbReference type="InterPro" id="IPR006690">
    <property type="entry name" value="OMPA-like_CS"/>
</dbReference>
<dbReference type="PRINTS" id="PR01021">
    <property type="entry name" value="OMPADOMAIN"/>
</dbReference>
<feature type="domain" description="OmpA-like" evidence="6">
    <location>
        <begin position="65"/>
        <end position="188"/>
    </location>
</feature>
<comment type="subcellular location">
    <subcellularLocation>
        <location evidence="1">Cell outer membrane</location>
    </subcellularLocation>
</comment>
<evidence type="ECO:0000256" key="4">
    <source>
        <dbReference type="PROSITE-ProRule" id="PRU00473"/>
    </source>
</evidence>
<feature type="chain" id="PRO_5031431024" evidence="5">
    <location>
        <begin position="27"/>
        <end position="188"/>
    </location>
</feature>
<evidence type="ECO:0000313" key="7">
    <source>
        <dbReference type="EMBL" id="MBB5685799.1"/>
    </source>
</evidence>
<dbReference type="PANTHER" id="PTHR30329:SF21">
    <property type="entry name" value="LIPOPROTEIN YIAD-RELATED"/>
    <property type="match status" value="1"/>
</dbReference>
<dbReference type="PROSITE" id="PS51123">
    <property type="entry name" value="OMPA_2"/>
    <property type="match status" value="1"/>
</dbReference>
<dbReference type="PROSITE" id="PS51257">
    <property type="entry name" value="PROKAR_LIPOPROTEIN"/>
    <property type="match status" value="1"/>
</dbReference>
<gene>
    <name evidence="7" type="ORF">FHS49_001815</name>
</gene>
<name>A0A7W9AHL1_9SPHN</name>
<dbReference type="InterPro" id="IPR006664">
    <property type="entry name" value="OMP_bac"/>
</dbReference>
<dbReference type="Gene3D" id="3.30.1330.60">
    <property type="entry name" value="OmpA-like domain"/>
    <property type="match status" value="1"/>
</dbReference>
<evidence type="ECO:0000313" key="8">
    <source>
        <dbReference type="Proteomes" id="UP000549617"/>
    </source>
</evidence>
<evidence type="ECO:0000259" key="6">
    <source>
        <dbReference type="PROSITE" id="PS51123"/>
    </source>
</evidence>
<dbReference type="InterPro" id="IPR050330">
    <property type="entry name" value="Bact_OuterMem_StrucFunc"/>
</dbReference>
<dbReference type="Proteomes" id="UP000549617">
    <property type="component" value="Unassembled WGS sequence"/>
</dbReference>
<keyword evidence="8" id="KW-1185">Reference proteome</keyword>
<dbReference type="PRINTS" id="PR01023">
    <property type="entry name" value="NAFLGMOTY"/>
</dbReference>
<organism evidence="7 8">
    <name type="scientific">Sphingobium boeckii</name>
    <dbReference type="NCBI Taxonomy" id="1082345"/>
    <lineage>
        <taxon>Bacteria</taxon>
        <taxon>Pseudomonadati</taxon>
        <taxon>Pseudomonadota</taxon>
        <taxon>Alphaproteobacteria</taxon>
        <taxon>Sphingomonadales</taxon>
        <taxon>Sphingomonadaceae</taxon>
        <taxon>Sphingobium</taxon>
    </lineage>
</organism>
<evidence type="ECO:0000256" key="5">
    <source>
        <dbReference type="SAM" id="SignalP"/>
    </source>
</evidence>
<evidence type="ECO:0000256" key="2">
    <source>
        <dbReference type="ARBA" id="ARBA00023136"/>
    </source>
</evidence>
<dbReference type="GO" id="GO:0009279">
    <property type="term" value="C:cell outer membrane"/>
    <property type="evidence" value="ECO:0007669"/>
    <property type="project" value="UniProtKB-SubCell"/>
</dbReference>
<reference evidence="7 8" key="1">
    <citation type="submission" date="2020-08" db="EMBL/GenBank/DDBJ databases">
        <title>Genomic Encyclopedia of Type Strains, Phase IV (KMG-IV): sequencing the most valuable type-strain genomes for metagenomic binning, comparative biology and taxonomic classification.</title>
        <authorList>
            <person name="Goeker M."/>
        </authorList>
    </citation>
    <scope>NUCLEOTIDE SEQUENCE [LARGE SCALE GENOMIC DNA]</scope>
    <source>
        <strain evidence="7 8">DSM 25079</strain>
    </source>
</reference>
<dbReference type="Pfam" id="PF00691">
    <property type="entry name" value="OmpA"/>
    <property type="match status" value="1"/>
</dbReference>
<protein>
    <submittedName>
        <fullName evidence="7">Outer membrane protein OmpA-like peptidoglycan-associated protein</fullName>
    </submittedName>
</protein>
<keyword evidence="2 4" id="KW-0472">Membrane</keyword>
<dbReference type="SUPFAM" id="SSF103088">
    <property type="entry name" value="OmpA-like"/>
    <property type="match status" value="1"/>
</dbReference>
<sequence>MSWRSNAQSALATVLLGLSACGSGGAGDDDASNAQPIAHPKTVFIGLPNGATISVEPGSAGEQIATYLASTDPAPRSFQIGGDQYADWSVTTRPAIRALVPSMVALLKSYPDVKLKIIGHTDNVGGVAENLKLSQDRAETAKQALVEAGISAGRIQAEGKGLSQPIGDNGTAEGRAKNRRIELVVVEK</sequence>
<dbReference type="CDD" id="cd07185">
    <property type="entry name" value="OmpA_C-like"/>
    <property type="match status" value="1"/>
</dbReference>
<dbReference type="AlphaFoldDB" id="A0A7W9AHL1"/>
<dbReference type="RefSeq" id="WP_184017612.1">
    <property type="nucleotide sequence ID" value="NZ_JACIJC010000003.1"/>
</dbReference>
<dbReference type="InterPro" id="IPR036737">
    <property type="entry name" value="OmpA-like_sf"/>
</dbReference>
<accession>A0A7W9AHL1</accession>
<keyword evidence="3" id="KW-0998">Cell outer membrane</keyword>
<dbReference type="PROSITE" id="PS01068">
    <property type="entry name" value="OMPA_1"/>
    <property type="match status" value="1"/>
</dbReference>
<feature type="signal peptide" evidence="5">
    <location>
        <begin position="1"/>
        <end position="26"/>
    </location>
</feature>
<dbReference type="EMBL" id="JACIJC010000003">
    <property type="protein sequence ID" value="MBB5685799.1"/>
    <property type="molecule type" value="Genomic_DNA"/>
</dbReference>
<proteinExistence type="predicted"/>
<dbReference type="PANTHER" id="PTHR30329">
    <property type="entry name" value="STATOR ELEMENT OF FLAGELLAR MOTOR COMPLEX"/>
    <property type="match status" value="1"/>
</dbReference>
<evidence type="ECO:0000256" key="3">
    <source>
        <dbReference type="ARBA" id="ARBA00023237"/>
    </source>
</evidence>
<comment type="caution">
    <text evidence="7">The sequence shown here is derived from an EMBL/GenBank/DDBJ whole genome shotgun (WGS) entry which is preliminary data.</text>
</comment>